<keyword evidence="5 9" id="KW-0863">Zinc-finger</keyword>
<dbReference type="GeneTree" id="ENSGT00940000159218"/>
<dbReference type="PANTHER" id="PTHR45718">
    <property type="entry name" value="TRANSCRIPTIONAL ACTIVATOR CUBITUS INTERRUPTUS"/>
    <property type="match status" value="1"/>
</dbReference>
<organism evidence="11">
    <name type="scientific">Petromyzon marinus</name>
    <name type="common">Sea lamprey</name>
    <dbReference type="NCBI Taxonomy" id="7757"/>
    <lineage>
        <taxon>Eukaryota</taxon>
        <taxon>Metazoa</taxon>
        <taxon>Chordata</taxon>
        <taxon>Craniata</taxon>
        <taxon>Vertebrata</taxon>
        <taxon>Cyclostomata</taxon>
        <taxon>Hyperoartia</taxon>
        <taxon>Petromyzontiformes</taxon>
        <taxon>Petromyzontidae</taxon>
        <taxon>Petromyzon</taxon>
    </lineage>
</organism>
<dbReference type="GO" id="GO:0000978">
    <property type="term" value="F:RNA polymerase II cis-regulatory region sequence-specific DNA binding"/>
    <property type="evidence" value="ECO:0007669"/>
    <property type="project" value="TreeGrafter"/>
</dbReference>
<feature type="domain" description="C2H2-type" evidence="10">
    <location>
        <begin position="129"/>
        <end position="151"/>
    </location>
</feature>
<comment type="subcellular location">
    <subcellularLocation>
        <location evidence="1">Nucleus</location>
    </subcellularLocation>
</comment>
<dbReference type="PROSITE" id="PS50157">
    <property type="entry name" value="ZINC_FINGER_C2H2_2"/>
    <property type="match status" value="3"/>
</dbReference>
<sequence>CRWEECRAAFGRREQLCRHIEKSHVEPQRGEEFACQWEACGRRRRPFNARYKLLIHMRVHSGEKPNRCMVSGGSKYHLDLPNWRTRRKSITPSRSAVCRHFEGCPKAFSRLNSSDRAKHQRTHQDTKPYVCQVPGCSKRYTDPSSLRKHVK</sequence>
<keyword evidence="6" id="KW-0862">Zinc</keyword>
<dbReference type="SUPFAM" id="SSF57667">
    <property type="entry name" value="beta-beta-alpha zinc fingers"/>
    <property type="match status" value="4"/>
</dbReference>
<feature type="domain" description="C2H2-type" evidence="10">
    <location>
        <begin position="1"/>
        <end position="29"/>
    </location>
</feature>
<evidence type="ECO:0000256" key="5">
    <source>
        <dbReference type="ARBA" id="ARBA00022771"/>
    </source>
</evidence>
<evidence type="ECO:0000256" key="6">
    <source>
        <dbReference type="ARBA" id="ARBA00022833"/>
    </source>
</evidence>
<comment type="similarity">
    <text evidence="2">Belongs to the GLI C2H2-type zinc-finger protein family.</text>
</comment>
<evidence type="ECO:0000256" key="8">
    <source>
        <dbReference type="ARBA" id="ARBA00023242"/>
    </source>
</evidence>
<evidence type="ECO:0000256" key="9">
    <source>
        <dbReference type="PROSITE-ProRule" id="PRU00042"/>
    </source>
</evidence>
<dbReference type="Pfam" id="PF00096">
    <property type="entry name" value="zf-C2H2"/>
    <property type="match status" value="1"/>
</dbReference>
<feature type="domain" description="C2H2-type" evidence="10">
    <location>
        <begin position="33"/>
        <end position="65"/>
    </location>
</feature>
<keyword evidence="3" id="KW-0479">Metal-binding</keyword>
<dbReference type="GO" id="GO:0005634">
    <property type="term" value="C:nucleus"/>
    <property type="evidence" value="ECO:0007669"/>
    <property type="project" value="UniProtKB-SubCell"/>
</dbReference>
<evidence type="ECO:0000256" key="2">
    <source>
        <dbReference type="ARBA" id="ARBA00010831"/>
    </source>
</evidence>
<dbReference type="PANTHER" id="PTHR45718:SF3">
    <property type="entry name" value="ZINC FINGER PROTEIN GLIS1"/>
    <property type="match status" value="1"/>
</dbReference>
<evidence type="ECO:0000256" key="3">
    <source>
        <dbReference type="ARBA" id="ARBA00022723"/>
    </source>
</evidence>
<dbReference type="Gene3D" id="3.30.160.60">
    <property type="entry name" value="Classic Zinc Finger"/>
    <property type="match status" value="4"/>
</dbReference>
<evidence type="ECO:0000256" key="1">
    <source>
        <dbReference type="ARBA" id="ARBA00004123"/>
    </source>
</evidence>
<dbReference type="GO" id="GO:0000981">
    <property type="term" value="F:DNA-binding transcription factor activity, RNA polymerase II-specific"/>
    <property type="evidence" value="ECO:0007669"/>
    <property type="project" value="TreeGrafter"/>
</dbReference>
<dbReference type="FunFam" id="3.30.160.60:FF:000019">
    <property type="entry name" value="GLI family zinc finger 3"/>
    <property type="match status" value="1"/>
</dbReference>
<dbReference type="Pfam" id="PF23561">
    <property type="entry name" value="zf-C2H2_15"/>
    <property type="match status" value="1"/>
</dbReference>
<dbReference type="InterPro" id="IPR036236">
    <property type="entry name" value="Znf_C2H2_sf"/>
</dbReference>
<accession>S4RE04</accession>
<evidence type="ECO:0000313" key="11">
    <source>
        <dbReference type="Ensembl" id="ENSPMAP00000003436.1"/>
    </source>
</evidence>
<evidence type="ECO:0000256" key="7">
    <source>
        <dbReference type="ARBA" id="ARBA00023125"/>
    </source>
</evidence>
<dbReference type="PROSITE" id="PS00028">
    <property type="entry name" value="ZINC_FINGER_C2H2_1"/>
    <property type="match status" value="1"/>
</dbReference>
<reference evidence="11" key="1">
    <citation type="submission" date="2025-08" db="UniProtKB">
        <authorList>
            <consortium name="Ensembl"/>
        </authorList>
    </citation>
    <scope>IDENTIFICATION</scope>
</reference>
<dbReference type="AlphaFoldDB" id="S4RE04"/>
<evidence type="ECO:0000256" key="4">
    <source>
        <dbReference type="ARBA" id="ARBA00022737"/>
    </source>
</evidence>
<keyword evidence="4" id="KW-0677">Repeat</keyword>
<dbReference type="SMART" id="SM00355">
    <property type="entry name" value="ZnF_C2H2"/>
    <property type="match status" value="3"/>
</dbReference>
<proteinExistence type="inferred from homology"/>
<keyword evidence="8" id="KW-0539">Nucleus</keyword>
<reference evidence="11" key="2">
    <citation type="submission" date="2025-09" db="UniProtKB">
        <authorList>
            <consortium name="Ensembl"/>
        </authorList>
    </citation>
    <scope>IDENTIFICATION</scope>
</reference>
<evidence type="ECO:0000259" key="10">
    <source>
        <dbReference type="PROSITE" id="PS50157"/>
    </source>
</evidence>
<dbReference type="Ensembl" id="ENSPMAT00000003451.1">
    <property type="protein sequence ID" value="ENSPMAP00000003436.1"/>
    <property type="gene ID" value="ENSPMAG00000003158.1"/>
</dbReference>
<protein>
    <recommendedName>
        <fullName evidence="10">C2H2-type domain-containing protein</fullName>
    </recommendedName>
</protein>
<dbReference type="InterPro" id="IPR043359">
    <property type="entry name" value="GLI-like"/>
</dbReference>
<dbReference type="FunFam" id="3.30.160.60:FF:000031">
    <property type="entry name" value="GLI family zinc finger 3"/>
    <property type="match status" value="1"/>
</dbReference>
<name>S4RE04_PETMA</name>
<dbReference type="InterPro" id="IPR013087">
    <property type="entry name" value="Znf_C2H2_type"/>
</dbReference>
<dbReference type="InterPro" id="IPR056436">
    <property type="entry name" value="Znf-C2H2_ZIC1-5/GLI1-3-like"/>
</dbReference>
<keyword evidence="7" id="KW-0238">DNA-binding</keyword>
<dbReference type="GO" id="GO:0008270">
    <property type="term" value="F:zinc ion binding"/>
    <property type="evidence" value="ECO:0007669"/>
    <property type="project" value="UniProtKB-KW"/>
</dbReference>